<comment type="caution">
    <text evidence="3">The sequence shown here is derived from an EMBL/GenBank/DDBJ whole genome shotgun (WGS) entry which is preliminary data.</text>
</comment>
<feature type="region of interest" description="Disordered" evidence="1">
    <location>
        <begin position="1"/>
        <end position="31"/>
    </location>
</feature>
<evidence type="ECO:0000256" key="1">
    <source>
        <dbReference type="SAM" id="MobiDB-lite"/>
    </source>
</evidence>
<evidence type="ECO:0000313" key="4">
    <source>
        <dbReference type="Proteomes" id="UP000828251"/>
    </source>
</evidence>
<dbReference type="InterPro" id="IPR025558">
    <property type="entry name" value="DUF4283"/>
</dbReference>
<keyword evidence="4" id="KW-1185">Reference proteome</keyword>
<dbReference type="OrthoDB" id="1001741at2759"/>
<evidence type="ECO:0000259" key="2">
    <source>
        <dbReference type="Pfam" id="PF14111"/>
    </source>
</evidence>
<dbReference type="AlphaFoldDB" id="A0A9D3W2N7"/>
<organism evidence="3 4">
    <name type="scientific">Gossypium stocksii</name>
    <dbReference type="NCBI Taxonomy" id="47602"/>
    <lineage>
        <taxon>Eukaryota</taxon>
        <taxon>Viridiplantae</taxon>
        <taxon>Streptophyta</taxon>
        <taxon>Embryophyta</taxon>
        <taxon>Tracheophyta</taxon>
        <taxon>Spermatophyta</taxon>
        <taxon>Magnoliopsida</taxon>
        <taxon>eudicotyledons</taxon>
        <taxon>Gunneridae</taxon>
        <taxon>Pentapetalae</taxon>
        <taxon>rosids</taxon>
        <taxon>malvids</taxon>
        <taxon>Malvales</taxon>
        <taxon>Malvaceae</taxon>
        <taxon>Malvoideae</taxon>
        <taxon>Gossypium</taxon>
    </lineage>
</organism>
<accession>A0A9D3W2N7</accession>
<gene>
    <name evidence="3" type="ORF">J1N35_010601</name>
</gene>
<reference evidence="3 4" key="1">
    <citation type="journal article" date="2021" name="Plant Biotechnol. J.">
        <title>Multi-omics assisted identification of the key and species-specific regulatory components of drought-tolerant mechanisms in Gossypium stocksii.</title>
        <authorList>
            <person name="Yu D."/>
            <person name="Ke L."/>
            <person name="Zhang D."/>
            <person name="Wu Y."/>
            <person name="Sun Y."/>
            <person name="Mei J."/>
            <person name="Sun J."/>
            <person name="Sun Y."/>
        </authorList>
    </citation>
    <scope>NUCLEOTIDE SEQUENCE [LARGE SCALE GENOMIC DNA]</scope>
    <source>
        <strain evidence="4">cv. E1</strain>
        <tissue evidence="3">Leaf</tissue>
    </source>
</reference>
<dbReference type="EMBL" id="JAIQCV010000004">
    <property type="protein sequence ID" value="KAH1106833.1"/>
    <property type="molecule type" value="Genomic_DNA"/>
</dbReference>
<dbReference type="Proteomes" id="UP000828251">
    <property type="component" value="Unassembled WGS sequence"/>
</dbReference>
<sequence>MEDELANLNLADKEEDPVQGQEDDEESEEDVSLCMVGRVLTDSAVHFSSMRNVLVELWHLIEGVTISKIDNRILLHFYNEIGLERVLDGIP</sequence>
<feature type="compositionally biased region" description="Acidic residues" evidence="1">
    <location>
        <begin position="13"/>
        <end position="31"/>
    </location>
</feature>
<evidence type="ECO:0000313" key="3">
    <source>
        <dbReference type="EMBL" id="KAH1106833.1"/>
    </source>
</evidence>
<proteinExistence type="predicted"/>
<name>A0A9D3W2N7_9ROSI</name>
<dbReference type="Pfam" id="PF14111">
    <property type="entry name" value="DUF4283"/>
    <property type="match status" value="1"/>
</dbReference>
<protein>
    <recommendedName>
        <fullName evidence="2">DUF4283 domain-containing protein</fullName>
    </recommendedName>
</protein>
<feature type="domain" description="DUF4283" evidence="2">
    <location>
        <begin position="28"/>
        <end position="88"/>
    </location>
</feature>